<keyword evidence="3" id="KW-1185">Reference proteome</keyword>
<feature type="domain" description="Amine oxidase" evidence="1">
    <location>
        <begin position="10"/>
        <end position="270"/>
    </location>
</feature>
<reference evidence="2 3" key="1">
    <citation type="submission" date="2019-06" db="EMBL/GenBank/DDBJ databases">
        <title>Whole genome sequence for Rhodospirillaceae sp. R148.</title>
        <authorList>
            <person name="Wang G."/>
        </authorList>
    </citation>
    <scope>NUCLEOTIDE SEQUENCE [LARGE SCALE GENOMIC DNA]</scope>
    <source>
        <strain evidence="2 3">R148</strain>
    </source>
</reference>
<dbReference type="Gene3D" id="3.30.70.1990">
    <property type="match status" value="1"/>
</dbReference>
<dbReference type="Gene3D" id="3.50.50.60">
    <property type="entry name" value="FAD/NAD(P)-binding domain"/>
    <property type="match status" value="1"/>
</dbReference>
<gene>
    <name evidence="2" type="ORF">FKG95_19450</name>
</gene>
<evidence type="ECO:0000313" key="2">
    <source>
        <dbReference type="EMBL" id="TQV77739.1"/>
    </source>
</evidence>
<dbReference type="Proteomes" id="UP000315252">
    <property type="component" value="Unassembled WGS sequence"/>
</dbReference>
<dbReference type="InterPro" id="IPR036188">
    <property type="entry name" value="FAD/NAD-bd_sf"/>
</dbReference>
<dbReference type="InterPro" id="IPR050464">
    <property type="entry name" value="Zeta_carotene_desat/Oxidored"/>
</dbReference>
<dbReference type="SUPFAM" id="SSF51905">
    <property type="entry name" value="FAD/NAD(P)-binding domain"/>
    <property type="match status" value="1"/>
</dbReference>
<organism evidence="2 3">
    <name type="scientific">Denitrobaculum tricleocarpae</name>
    <dbReference type="NCBI Taxonomy" id="2591009"/>
    <lineage>
        <taxon>Bacteria</taxon>
        <taxon>Pseudomonadati</taxon>
        <taxon>Pseudomonadota</taxon>
        <taxon>Alphaproteobacteria</taxon>
        <taxon>Rhodospirillales</taxon>
        <taxon>Rhodospirillaceae</taxon>
        <taxon>Denitrobaculum</taxon>
    </lineage>
</organism>
<dbReference type="EMBL" id="VHSH01000007">
    <property type="protein sequence ID" value="TQV77739.1"/>
    <property type="molecule type" value="Genomic_DNA"/>
</dbReference>
<dbReference type="RefSeq" id="WP_142898082.1">
    <property type="nucleotide sequence ID" value="NZ_ML660058.1"/>
</dbReference>
<sequence>MKIAVVGTGISGLGAAWALAKEHQVVVYEQGDRLGGHANTVSVEVPGADRSVDVDIGFIVYNKLNYPNLVRLFQSLDVPTEDSDMSFSVSLGGGSFEYEGSLSGLLAQPQNLLKPAYWRMLNDLRRFYREAPGLLDGNDEIGPSLGTYLERNNYGPEFVKGHLLPMGAAIWSTPPEQMLDYPVKSFVAFCENHRLLSYTDRPQWRTVTGGSRNYVSRVADSLQGRERNGEIRLNAAVVGLQRHSEGVSLRDISGQTESFDQVVLACHADQTLAILGQDAAAEERNILSAFRYSDNRVVLHSDRDLMPRRKRAWASWNYLSEQPLGHLDDLSLTYWMNRLQNIDHSVPLFVTLNPGTRSIKGTIHQDLVFKHPLFDRAALEAQQRLKRIQGQSGVWFCGSYFGHGFHEDGLQSGLTVAAALGSPPAWFEEITPRSTAARHAVPSQPADLGTVMAAE</sequence>
<protein>
    <submittedName>
        <fullName evidence="2">FAD-dependent oxidoreductase</fullName>
    </submittedName>
</protein>
<dbReference type="AlphaFoldDB" id="A0A545TKI6"/>
<name>A0A545TKI6_9PROT</name>
<dbReference type="PANTHER" id="PTHR42923:SF17">
    <property type="entry name" value="AMINE OXIDASE DOMAIN-CONTAINING PROTEIN"/>
    <property type="match status" value="1"/>
</dbReference>
<proteinExistence type="predicted"/>
<dbReference type="Pfam" id="PF01593">
    <property type="entry name" value="Amino_oxidase"/>
    <property type="match status" value="1"/>
</dbReference>
<comment type="caution">
    <text evidence="2">The sequence shown here is derived from an EMBL/GenBank/DDBJ whole genome shotgun (WGS) entry which is preliminary data.</text>
</comment>
<accession>A0A545TKI6</accession>
<dbReference type="PANTHER" id="PTHR42923">
    <property type="entry name" value="PROTOPORPHYRINOGEN OXIDASE"/>
    <property type="match status" value="1"/>
</dbReference>
<dbReference type="InterPro" id="IPR002937">
    <property type="entry name" value="Amino_oxidase"/>
</dbReference>
<dbReference type="OrthoDB" id="20837at2"/>
<dbReference type="Gene3D" id="1.10.405.20">
    <property type="match status" value="1"/>
</dbReference>
<evidence type="ECO:0000259" key="1">
    <source>
        <dbReference type="Pfam" id="PF01593"/>
    </source>
</evidence>
<dbReference type="GO" id="GO:0016491">
    <property type="term" value="F:oxidoreductase activity"/>
    <property type="evidence" value="ECO:0007669"/>
    <property type="project" value="InterPro"/>
</dbReference>
<evidence type="ECO:0000313" key="3">
    <source>
        <dbReference type="Proteomes" id="UP000315252"/>
    </source>
</evidence>